<dbReference type="CDD" id="cd05276">
    <property type="entry name" value="p53_inducible_oxidoreductase"/>
    <property type="match status" value="1"/>
</dbReference>
<dbReference type="SMART" id="SM00829">
    <property type="entry name" value="PKS_ER"/>
    <property type="match status" value="1"/>
</dbReference>
<keyword evidence="2" id="KW-0560">Oxidoreductase</keyword>
<accession>A0ABT1MAU5</accession>
<comment type="caution">
    <text evidence="4">The sequence shown here is derived from an EMBL/GenBank/DDBJ whole genome shotgun (WGS) entry which is preliminary data.</text>
</comment>
<dbReference type="InterPro" id="IPR014189">
    <property type="entry name" value="Quinone_OxRdtase_PIG3"/>
</dbReference>
<dbReference type="EMBL" id="JANDBD010000014">
    <property type="protein sequence ID" value="MCP9275975.1"/>
    <property type="molecule type" value="Genomic_DNA"/>
</dbReference>
<dbReference type="InterPro" id="IPR011032">
    <property type="entry name" value="GroES-like_sf"/>
</dbReference>
<dbReference type="Gene3D" id="3.90.180.10">
    <property type="entry name" value="Medium-chain alcohol dehydrogenases, catalytic domain"/>
    <property type="match status" value="1"/>
</dbReference>
<proteinExistence type="predicted"/>
<gene>
    <name evidence="4" type="ORF">NM203_27700</name>
</gene>
<dbReference type="PANTHER" id="PTHR48106">
    <property type="entry name" value="QUINONE OXIDOREDUCTASE PIG3-RELATED"/>
    <property type="match status" value="1"/>
</dbReference>
<dbReference type="InterPro" id="IPR036291">
    <property type="entry name" value="NAD(P)-bd_dom_sf"/>
</dbReference>
<sequence length="517" mass="54239">MTTAIRKDLVLSHAVVTADLEMSFDHVDIAEWLKTLPTHEYQRCAPGDHKAAGYTVDDDGTPMSINVEMIGTGLVVQQYRFEVAEAHYCRMVSLSDILTPAGWTTTQVIWELRMEQLDGEWCRYTNTVTSHPTEDFLAFIAAQGQSFEEAAAARQEGGVGAALRRRDTAVRAEHRPLGCGTRPGVGAMTSAVLFDSPGPPEVLHWAAVEPVQPRPDEVVIAVAAAGVNNADLLQRRGHYPVPAWAPRPLGLECSGTITAVGAGVTEWSPGDRVCALLDGGGYADEVVVPAAQVMPIPAGLTMVEAAAVPEVAATVYSNLAMIAGLTSGRTVLIHGAGGGIGTFAIQWAVAIGARVITTAGSDAKVRAGLELGAHTAINYRGEDFVAATLAATDGRGVDAILDVVGADYLGRNVECLSADGHLVIIGGSTTPAALDIGLLMSKRASVSATMLRARPADQKAAIIAGVTRDVLPLFDTGAVRVVVDTVVPMPEAARAHRLLESKATVGKVILENHCVAT</sequence>
<name>A0ABT1MAU5_9MYCO</name>
<dbReference type="Gene3D" id="3.40.50.720">
    <property type="entry name" value="NAD(P)-binding Rossmann-like Domain"/>
    <property type="match status" value="1"/>
</dbReference>
<dbReference type="Pfam" id="PF08240">
    <property type="entry name" value="ADH_N"/>
    <property type="match status" value="1"/>
</dbReference>
<keyword evidence="1" id="KW-0521">NADP</keyword>
<evidence type="ECO:0000313" key="4">
    <source>
        <dbReference type="EMBL" id="MCP9275975.1"/>
    </source>
</evidence>
<keyword evidence="5" id="KW-1185">Reference proteome</keyword>
<dbReference type="SUPFAM" id="SSF50129">
    <property type="entry name" value="GroES-like"/>
    <property type="match status" value="1"/>
</dbReference>
<evidence type="ECO:0000256" key="2">
    <source>
        <dbReference type="ARBA" id="ARBA00023002"/>
    </source>
</evidence>
<dbReference type="InterPro" id="IPR013149">
    <property type="entry name" value="ADH-like_C"/>
</dbReference>
<evidence type="ECO:0000259" key="3">
    <source>
        <dbReference type="SMART" id="SM00829"/>
    </source>
</evidence>
<dbReference type="InterPro" id="IPR020843">
    <property type="entry name" value="ER"/>
</dbReference>
<protein>
    <submittedName>
        <fullName evidence="4">NAD(P)H-quinone oxidoreductase</fullName>
    </submittedName>
</protein>
<evidence type="ECO:0000256" key="1">
    <source>
        <dbReference type="ARBA" id="ARBA00022857"/>
    </source>
</evidence>
<dbReference type="Proteomes" id="UP001651690">
    <property type="component" value="Unassembled WGS sequence"/>
</dbReference>
<feature type="domain" description="Enoyl reductase (ER)" evidence="3">
    <location>
        <begin position="198"/>
        <end position="510"/>
    </location>
</feature>
<dbReference type="NCBIfam" id="TIGR02824">
    <property type="entry name" value="quinone_pig3"/>
    <property type="match status" value="1"/>
</dbReference>
<evidence type="ECO:0000313" key="5">
    <source>
        <dbReference type="Proteomes" id="UP001651690"/>
    </source>
</evidence>
<organism evidence="4 5">
    <name type="scientific">Mycolicibacterium arenosum</name>
    <dbReference type="NCBI Taxonomy" id="2952157"/>
    <lineage>
        <taxon>Bacteria</taxon>
        <taxon>Bacillati</taxon>
        <taxon>Actinomycetota</taxon>
        <taxon>Actinomycetes</taxon>
        <taxon>Mycobacteriales</taxon>
        <taxon>Mycobacteriaceae</taxon>
        <taxon>Mycolicibacterium</taxon>
    </lineage>
</organism>
<reference evidence="4 5" key="1">
    <citation type="submission" date="2022-06" db="EMBL/GenBank/DDBJ databases">
        <title>Mycolicibacterium sp. CAU 1645 isolated from seawater.</title>
        <authorList>
            <person name="Kim W."/>
        </authorList>
    </citation>
    <scope>NUCLEOTIDE SEQUENCE [LARGE SCALE GENOMIC DNA]</scope>
    <source>
        <strain evidence="4 5">CAU 1645</strain>
    </source>
</reference>
<dbReference type="PANTHER" id="PTHR48106:SF8">
    <property type="entry name" value="OS02G0805600 PROTEIN"/>
    <property type="match status" value="1"/>
</dbReference>
<dbReference type="SUPFAM" id="SSF51735">
    <property type="entry name" value="NAD(P)-binding Rossmann-fold domains"/>
    <property type="match status" value="1"/>
</dbReference>
<dbReference type="InterPro" id="IPR013154">
    <property type="entry name" value="ADH-like_N"/>
</dbReference>
<dbReference type="Pfam" id="PF00107">
    <property type="entry name" value="ADH_zinc_N"/>
    <property type="match status" value="1"/>
</dbReference>